<keyword evidence="2" id="KW-1185">Reference proteome</keyword>
<reference evidence="1" key="1">
    <citation type="submission" date="2021-06" db="EMBL/GenBank/DDBJ databases">
        <title>Description of novel taxa of the family Lachnospiraceae.</title>
        <authorList>
            <person name="Chaplin A.V."/>
            <person name="Sokolova S.R."/>
            <person name="Pikina A.P."/>
            <person name="Korzhanova M."/>
            <person name="Belova V."/>
            <person name="Korostin D."/>
            <person name="Efimov B.A."/>
        </authorList>
    </citation>
    <scope>NUCLEOTIDE SEQUENCE</scope>
    <source>
        <strain evidence="1">ASD5720</strain>
    </source>
</reference>
<evidence type="ECO:0000313" key="2">
    <source>
        <dbReference type="Proteomes" id="UP000712157"/>
    </source>
</evidence>
<dbReference type="AlphaFoldDB" id="A0A949K399"/>
<dbReference type="EMBL" id="JAHQCW010000037">
    <property type="protein sequence ID" value="MBU9738552.1"/>
    <property type="molecule type" value="Genomic_DNA"/>
</dbReference>
<organism evidence="1 2">
    <name type="scientific">Diplocloster agilis</name>
    <dbReference type="NCBI Taxonomy" id="2850323"/>
    <lineage>
        <taxon>Bacteria</taxon>
        <taxon>Bacillati</taxon>
        <taxon>Bacillota</taxon>
        <taxon>Clostridia</taxon>
        <taxon>Lachnospirales</taxon>
        <taxon>Lachnospiraceae</taxon>
        <taxon>Diplocloster</taxon>
    </lineage>
</organism>
<gene>
    <name evidence="1" type="ORF">KTH89_18585</name>
</gene>
<evidence type="ECO:0000313" key="1">
    <source>
        <dbReference type="EMBL" id="MBU9738552.1"/>
    </source>
</evidence>
<name>A0A949K399_9FIRM</name>
<sequence>MSYKKYVQYQYCQIKSRRYENEEWGEFSLFNMVDWITAIDDNKLLKKTIKIGPIKARIDFISYDKESDLWGIRFMRLSDTDIPTKVKENQEAEAIELDDDEYIGLDVNMLYEKRSGILMVQKNRNALTIQKIEEVFQNTSKNSIVEISIDPILDLSKDKITRSNYKYINISFANLSEWSNRGRNKHSLSSIITPMKKMGGYGGNVKISVGRRKTSLERSEIAELISEIWKHDKFIKKAEVKVDDEEGLDIIDLFDNIHQEKIEYVLEAKEALAYEEAIKKMIYCFNMKKGKLYEAINFSEG</sequence>
<dbReference type="Pfam" id="PF20505">
    <property type="entry name" value="DUF6731"/>
    <property type="match status" value="1"/>
</dbReference>
<dbReference type="InterPro" id="IPR046618">
    <property type="entry name" value="DUF6731"/>
</dbReference>
<dbReference type="Proteomes" id="UP000712157">
    <property type="component" value="Unassembled WGS sequence"/>
</dbReference>
<proteinExistence type="predicted"/>
<dbReference type="RefSeq" id="WP_238722689.1">
    <property type="nucleotide sequence ID" value="NZ_JAHQCW010000037.1"/>
</dbReference>
<protein>
    <submittedName>
        <fullName evidence="1">Uncharacterized protein</fullName>
    </submittedName>
</protein>
<accession>A0A949K399</accession>
<comment type="caution">
    <text evidence="1">The sequence shown here is derived from an EMBL/GenBank/DDBJ whole genome shotgun (WGS) entry which is preliminary data.</text>
</comment>